<keyword evidence="2 6" id="KW-0378">Hydrolase</keyword>
<accession>A0A8S2L5E3</accession>
<dbReference type="EC" id="3.6.4.13" evidence="6"/>
<sequence>MADTRVHTDDVEINEDVTFDTLPISEQTLESLKNGGFTRPSPIQLKALPISLVGLDLLVQAKAGTGKTLVFSITA</sequence>
<keyword evidence="4 6" id="KW-0067">ATP-binding</keyword>
<dbReference type="Gene3D" id="3.40.50.300">
    <property type="entry name" value="P-loop containing nucleotide triphosphate hydrolases"/>
    <property type="match status" value="1"/>
</dbReference>
<dbReference type="InterPro" id="IPR027417">
    <property type="entry name" value="P-loop_NTPase"/>
</dbReference>
<dbReference type="GO" id="GO:0003723">
    <property type="term" value="F:RNA binding"/>
    <property type="evidence" value="ECO:0007669"/>
    <property type="project" value="UniProtKB-UniRule"/>
</dbReference>
<proteinExistence type="inferred from homology"/>
<gene>
    <name evidence="8" type="ORF">OVA965_LOCUS19674</name>
    <name evidence="9" type="ORF">TMI583_LOCUS19794</name>
</gene>
<dbReference type="PANTHER" id="PTHR24031">
    <property type="entry name" value="RNA HELICASE"/>
    <property type="match status" value="1"/>
</dbReference>
<dbReference type="GO" id="GO:0005524">
    <property type="term" value="F:ATP binding"/>
    <property type="evidence" value="ECO:0007669"/>
    <property type="project" value="UniProtKB-UniRule"/>
</dbReference>
<comment type="caution">
    <text evidence="9">The sequence shown here is derived from an EMBL/GenBank/DDBJ whole genome shotgun (WGS) entry which is preliminary data.</text>
</comment>
<evidence type="ECO:0000259" key="7">
    <source>
        <dbReference type="PROSITE" id="PS51195"/>
    </source>
</evidence>
<keyword evidence="6" id="KW-0694">RNA-binding</keyword>
<evidence type="ECO:0000256" key="6">
    <source>
        <dbReference type="RuleBase" id="RU365068"/>
    </source>
</evidence>
<feature type="domain" description="DEAD-box RNA helicase Q" evidence="7">
    <location>
        <begin position="17"/>
        <end position="45"/>
    </location>
</feature>
<evidence type="ECO:0000256" key="2">
    <source>
        <dbReference type="ARBA" id="ARBA00022801"/>
    </source>
</evidence>
<evidence type="ECO:0000313" key="10">
    <source>
        <dbReference type="Proteomes" id="UP000682733"/>
    </source>
</evidence>
<dbReference type="Proteomes" id="UP000677228">
    <property type="component" value="Unassembled WGS sequence"/>
</dbReference>
<dbReference type="InterPro" id="IPR014014">
    <property type="entry name" value="RNA_helicase_DEAD_Q_motif"/>
</dbReference>
<keyword evidence="3 6" id="KW-0347">Helicase</keyword>
<evidence type="ECO:0000256" key="4">
    <source>
        <dbReference type="ARBA" id="ARBA00022840"/>
    </source>
</evidence>
<dbReference type="SUPFAM" id="SSF52540">
    <property type="entry name" value="P-loop containing nucleoside triphosphate hydrolases"/>
    <property type="match status" value="1"/>
</dbReference>
<keyword evidence="1 6" id="KW-0547">Nucleotide-binding</keyword>
<dbReference type="GO" id="GO:0003724">
    <property type="term" value="F:RNA helicase activity"/>
    <property type="evidence" value="ECO:0007669"/>
    <property type="project" value="UniProtKB-EC"/>
</dbReference>
<organism evidence="9 10">
    <name type="scientific">Didymodactylos carnosus</name>
    <dbReference type="NCBI Taxonomy" id="1234261"/>
    <lineage>
        <taxon>Eukaryota</taxon>
        <taxon>Metazoa</taxon>
        <taxon>Spiralia</taxon>
        <taxon>Gnathifera</taxon>
        <taxon>Rotifera</taxon>
        <taxon>Eurotatoria</taxon>
        <taxon>Bdelloidea</taxon>
        <taxon>Philodinida</taxon>
        <taxon>Philodinidae</taxon>
        <taxon>Didymodactylos</taxon>
    </lineage>
</organism>
<evidence type="ECO:0000256" key="3">
    <source>
        <dbReference type="ARBA" id="ARBA00022806"/>
    </source>
</evidence>
<evidence type="ECO:0000313" key="9">
    <source>
        <dbReference type="EMBL" id="CAF3875173.1"/>
    </source>
</evidence>
<feature type="short sequence motif" description="Q motif" evidence="5">
    <location>
        <begin position="17"/>
        <end position="45"/>
    </location>
</feature>
<dbReference type="Proteomes" id="UP000682733">
    <property type="component" value="Unassembled WGS sequence"/>
</dbReference>
<dbReference type="AlphaFoldDB" id="A0A8S2L5E3"/>
<feature type="non-terminal residue" evidence="9">
    <location>
        <position position="75"/>
    </location>
</feature>
<evidence type="ECO:0000313" key="8">
    <source>
        <dbReference type="EMBL" id="CAF1109055.1"/>
    </source>
</evidence>
<dbReference type="EMBL" id="CAJOBA010012420">
    <property type="protein sequence ID" value="CAF3875173.1"/>
    <property type="molecule type" value="Genomic_DNA"/>
</dbReference>
<dbReference type="PROSITE" id="PS51195">
    <property type="entry name" value="Q_MOTIF"/>
    <property type="match status" value="1"/>
</dbReference>
<name>A0A8S2L5E3_9BILA</name>
<dbReference type="GO" id="GO:0016787">
    <property type="term" value="F:hydrolase activity"/>
    <property type="evidence" value="ECO:0007669"/>
    <property type="project" value="UniProtKB-KW"/>
</dbReference>
<reference evidence="9" key="1">
    <citation type="submission" date="2021-02" db="EMBL/GenBank/DDBJ databases">
        <authorList>
            <person name="Nowell W R."/>
        </authorList>
    </citation>
    <scope>NUCLEOTIDE SEQUENCE</scope>
</reference>
<dbReference type="EMBL" id="CAJNOK010010200">
    <property type="protein sequence ID" value="CAF1109055.1"/>
    <property type="molecule type" value="Genomic_DNA"/>
</dbReference>
<protein>
    <recommendedName>
        <fullName evidence="6">ATP-dependent RNA helicase</fullName>
        <ecNumber evidence="6">3.6.4.13</ecNumber>
    </recommendedName>
</protein>
<comment type="domain">
    <text evidence="6">The Q motif is unique to and characteristic of the DEAD box family of RNA helicases and controls ATP binding and hydrolysis.</text>
</comment>
<evidence type="ECO:0000256" key="1">
    <source>
        <dbReference type="ARBA" id="ARBA00022741"/>
    </source>
</evidence>
<evidence type="ECO:0000256" key="5">
    <source>
        <dbReference type="PROSITE-ProRule" id="PRU00552"/>
    </source>
</evidence>
<comment type="similarity">
    <text evidence="6">Belongs to the DEAD box helicase family.</text>
</comment>
<comment type="function">
    <text evidence="6">RNA helicase.</text>
</comment>
<comment type="catalytic activity">
    <reaction evidence="6">
        <text>ATP + H2O = ADP + phosphate + H(+)</text>
        <dbReference type="Rhea" id="RHEA:13065"/>
        <dbReference type="ChEBI" id="CHEBI:15377"/>
        <dbReference type="ChEBI" id="CHEBI:15378"/>
        <dbReference type="ChEBI" id="CHEBI:30616"/>
        <dbReference type="ChEBI" id="CHEBI:43474"/>
        <dbReference type="ChEBI" id="CHEBI:456216"/>
        <dbReference type="EC" id="3.6.4.13"/>
    </reaction>
</comment>